<dbReference type="AlphaFoldDB" id="A0A2H0V1L4"/>
<comment type="caution">
    <text evidence="2">The sequence shown here is derived from an EMBL/GenBank/DDBJ whole genome shotgun (WGS) entry which is preliminary data.</text>
</comment>
<keyword evidence="1" id="KW-0472">Membrane</keyword>
<protein>
    <submittedName>
        <fullName evidence="2">Uncharacterized protein</fullName>
    </submittedName>
</protein>
<feature type="transmembrane region" description="Helical" evidence="1">
    <location>
        <begin position="6"/>
        <end position="28"/>
    </location>
</feature>
<organism evidence="2 3">
    <name type="scientific">Candidatus Falkowbacteria bacterium CG10_big_fil_rev_8_21_14_0_10_43_10</name>
    <dbReference type="NCBI Taxonomy" id="1974567"/>
    <lineage>
        <taxon>Bacteria</taxon>
        <taxon>Candidatus Falkowiibacteriota</taxon>
    </lineage>
</organism>
<dbReference type="Proteomes" id="UP000228626">
    <property type="component" value="Unassembled WGS sequence"/>
</dbReference>
<keyword evidence="1" id="KW-1133">Transmembrane helix</keyword>
<proteinExistence type="predicted"/>
<accession>A0A2H0V1L4</accession>
<sequence length="65" mass="6580">MFPSTGVLVGEGGIFVGAGVGVFAGVGVEASGKELIIVILAVTTFIFSPSSYRPQTVTHSFFSAA</sequence>
<evidence type="ECO:0000256" key="1">
    <source>
        <dbReference type="SAM" id="Phobius"/>
    </source>
</evidence>
<reference evidence="3" key="1">
    <citation type="submission" date="2017-09" db="EMBL/GenBank/DDBJ databases">
        <title>Depth-based differentiation of microbial function through sediment-hosted aquifers and enrichment of novel symbionts in the deep terrestrial subsurface.</title>
        <authorList>
            <person name="Probst A.J."/>
            <person name="Ladd B."/>
            <person name="Jarett J.K."/>
            <person name="Geller-Mcgrath D.E."/>
            <person name="Sieber C.M.K."/>
            <person name="Emerson J.B."/>
            <person name="Anantharaman K."/>
            <person name="Thomas B.C."/>
            <person name="Malmstrom R."/>
            <person name="Stieglmeier M."/>
            <person name="Klingl A."/>
            <person name="Woyke T."/>
            <person name="Ryan C.M."/>
            <person name="Banfield J.F."/>
        </authorList>
    </citation>
    <scope>NUCLEOTIDE SEQUENCE [LARGE SCALE GENOMIC DNA]</scope>
</reference>
<feature type="transmembrane region" description="Helical" evidence="1">
    <location>
        <begin position="35"/>
        <end position="52"/>
    </location>
</feature>
<name>A0A2H0V1L4_9BACT</name>
<gene>
    <name evidence="2" type="ORF">COT99_03285</name>
</gene>
<dbReference type="EMBL" id="PFAR01000039">
    <property type="protein sequence ID" value="PIR92981.1"/>
    <property type="molecule type" value="Genomic_DNA"/>
</dbReference>
<evidence type="ECO:0000313" key="3">
    <source>
        <dbReference type="Proteomes" id="UP000228626"/>
    </source>
</evidence>
<evidence type="ECO:0000313" key="2">
    <source>
        <dbReference type="EMBL" id="PIR92981.1"/>
    </source>
</evidence>
<keyword evidence="1" id="KW-0812">Transmembrane</keyword>